<evidence type="ECO:0000256" key="1">
    <source>
        <dbReference type="ARBA" id="ARBA00000012"/>
    </source>
</evidence>
<dbReference type="Pfam" id="PF00809">
    <property type="entry name" value="Pterin_bind"/>
    <property type="match status" value="1"/>
</dbReference>
<dbReference type="GO" id="GO:0005829">
    <property type="term" value="C:cytosol"/>
    <property type="evidence" value="ECO:0007669"/>
    <property type="project" value="TreeGrafter"/>
</dbReference>
<proteinExistence type="predicted"/>
<keyword evidence="5 10" id="KW-0808">Transferase</keyword>
<evidence type="ECO:0000256" key="5">
    <source>
        <dbReference type="ARBA" id="ARBA00022679"/>
    </source>
</evidence>
<feature type="domain" description="Pterin-binding" evidence="9">
    <location>
        <begin position="31"/>
        <end position="282"/>
    </location>
</feature>
<dbReference type="Gene3D" id="3.20.20.20">
    <property type="entry name" value="Dihydropteroate synthase-like"/>
    <property type="match status" value="1"/>
</dbReference>
<dbReference type="InterPro" id="IPR045031">
    <property type="entry name" value="DHP_synth-like"/>
</dbReference>
<name>A0A1J5REZ7_9ZZZZ</name>
<dbReference type="PROSITE" id="PS50972">
    <property type="entry name" value="PTERIN_BINDING"/>
    <property type="match status" value="1"/>
</dbReference>
<accession>A0A1J5REZ7</accession>
<dbReference type="PROSITE" id="PS00793">
    <property type="entry name" value="DHPS_2"/>
    <property type="match status" value="1"/>
</dbReference>
<reference evidence="10" key="1">
    <citation type="submission" date="2016-10" db="EMBL/GenBank/DDBJ databases">
        <title>Sequence of Gallionella enrichment culture.</title>
        <authorList>
            <person name="Poehlein A."/>
            <person name="Muehling M."/>
            <person name="Daniel R."/>
        </authorList>
    </citation>
    <scope>NUCLEOTIDE SEQUENCE</scope>
</reference>
<dbReference type="EMBL" id="MLJW01000283">
    <property type="protein sequence ID" value="OIQ90684.1"/>
    <property type="molecule type" value="Genomic_DNA"/>
</dbReference>
<dbReference type="PANTHER" id="PTHR20941">
    <property type="entry name" value="FOLATE SYNTHESIS PROTEINS"/>
    <property type="match status" value="1"/>
</dbReference>
<evidence type="ECO:0000256" key="6">
    <source>
        <dbReference type="ARBA" id="ARBA00022723"/>
    </source>
</evidence>
<protein>
    <recommendedName>
        <fullName evidence="4">dihydropteroate synthase</fullName>
        <ecNumber evidence="4">2.5.1.15</ecNumber>
    </recommendedName>
</protein>
<dbReference type="NCBIfam" id="TIGR01496">
    <property type="entry name" value="DHPS"/>
    <property type="match status" value="1"/>
</dbReference>
<dbReference type="EC" id="2.5.1.15" evidence="4"/>
<evidence type="ECO:0000259" key="9">
    <source>
        <dbReference type="PROSITE" id="PS50972"/>
    </source>
</evidence>
<dbReference type="InterPro" id="IPR011005">
    <property type="entry name" value="Dihydropteroate_synth-like_sf"/>
</dbReference>
<dbReference type="SUPFAM" id="SSF51717">
    <property type="entry name" value="Dihydropteroate synthetase-like"/>
    <property type="match status" value="1"/>
</dbReference>
<keyword evidence="8" id="KW-0289">Folate biosynthesis</keyword>
<organism evidence="10">
    <name type="scientific">mine drainage metagenome</name>
    <dbReference type="NCBI Taxonomy" id="410659"/>
    <lineage>
        <taxon>unclassified sequences</taxon>
        <taxon>metagenomes</taxon>
        <taxon>ecological metagenomes</taxon>
    </lineage>
</organism>
<gene>
    <name evidence="10" type="primary">folP_9</name>
    <name evidence="10" type="ORF">GALL_274140</name>
</gene>
<keyword evidence="6" id="KW-0479">Metal-binding</keyword>
<evidence type="ECO:0000313" key="10">
    <source>
        <dbReference type="EMBL" id="OIQ90684.1"/>
    </source>
</evidence>
<dbReference type="PANTHER" id="PTHR20941:SF1">
    <property type="entry name" value="FOLIC ACID SYNTHESIS PROTEIN FOL1"/>
    <property type="match status" value="1"/>
</dbReference>
<keyword evidence="7" id="KW-0460">Magnesium</keyword>
<sequence length="300" mass="31293">MSSSLYPAAGSGKAVPAKLSCGRFQLDLERPLLMGIVNVTSDSFSGDGFADDLERAVAHGLRLVAEGADLLDVGAESSRPGAVPVTEAEELRRLIPVIEGLSGCGVPLSVDTLKPGVMQAVLAAGADMINDIAALTAPGALAAVAHASAAVCLMHMQGSPMTMQQQPGYGDVVAEVRSFLAARVREAERAGIDRSRIVLDPGFGFGKRIEHNIALFHSLDRILDLGYPLLVGVSRKSMLGDITGRPVHGRIHASVAAALLAAQRGAHILRVHDVAATRDALAVWRALGGDEDHPGIIDKS</sequence>
<dbReference type="AlphaFoldDB" id="A0A1J5REZ7"/>
<evidence type="ECO:0000256" key="7">
    <source>
        <dbReference type="ARBA" id="ARBA00022842"/>
    </source>
</evidence>
<dbReference type="GO" id="GO:0046872">
    <property type="term" value="F:metal ion binding"/>
    <property type="evidence" value="ECO:0007669"/>
    <property type="project" value="UniProtKB-KW"/>
</dbReference>
<comment type="catalytic activity">
    <reaction evidence="1">
        <text>(7,8-dihydropterin-6-yl)methyl diphosphate + 4-aminobenzoate = 7,8-dihydropteroate + diphosphate</text>
        <dbReference type="Rhea" id="RHEA:19949"/>
        <dbReference type="ChEBI" id="CHEBI:17836"/>
        <dbReference type="ChEBI" id="CHEBI:17839"/>
        <dbReference type="ChEBI" id="CHEBI:33019"/>
        <dbReference type="ChEBI" id="CHEBI:72950"/>
        <dbReference type="EC" id="2.5.1.15"/>
    </reaction>
</comment>
<evidence type="ECO:0000256" key="4">
    <source>
        <dbReference type="ARBA" id="ARBA00012458"/>
    </source>
</evidence>
<evidence type="ECO:0000256" key="3">
    <source>
        <dbReference type="ARBA" id="ARBA00004763"/>
    </source>
</evidence>
<evidence type="ECO:0000256" key="8">
    <source>
        <dbReference type="ARBA" id="ARBA00022909"/>
    </source>
</evidence>
<dbReference type="InterPro" id="IPR000489">
    <property type="entry name" value="Pterin-binding_dom"/>
</dbReference>
<evidence type="ECO:0000256" key="2">
    <source>
        <dbReference type="ARBA" id="ARBA00001946"/>
    </source>
</evidence>
<dbReference type="CDD" id="cd00739">
    <property type="entry name" value="DHPS"/>
    <property type="match status" value="1"/>
</dbReference>
<dbReference type="GO" id="GO:0004156">
    <property type="term" value="F:dihydropteroate synthase activity"/>
    <property type="evidence" value="ECO:0007669"/>
    <property type="project" value="UniProtKB-EC"/>
</dbReference>
<dbReference type="InterPro" id="IPR006390">
    <property type="entry name" value="DHP_synth_dom"/>
</dbReference>
<dbReference type="GO" id="GO:0046656">
    <property type="term" value="P:folic acid biosynthetic process"/>
    <property type="evidence" value="ECO:0007669"/>
    <property type="project" value="UniProtKB-KW"/>
</dbReference>
<comment type="pathway">
    <text evidence="3">Cofactor biosynthesis; tetrahydrofolate biosynthesis; 7,8-dihydrofolate from 2-amino-4-hydroxy-6-hydroxymethyl-7,8-dihydropteridine diphosphate and 4-aminobenzoate: step 1/2.</text>
</comment>
<dbReference type="GO" id="GO:0046654">
    <property type="term" value="P:tetrahydrofolate biosynthetic process"/>
    <property type="evidence" value="ECO:0007669"/>
    <property type="project" value="TreeGrafter"/>
</dbReference>
<comment type="cofactor">
    <cofactor evidence="2">
        <name>Mg(2+)</name>
        <dbReference type="ChEBI" id="CHEBI:18420"/>
    </cofactor>
</comment>
<comment type="caution">
    <text evidence="10">The sequence shown here is derived from an EMBL/GenBank/DDBJ whole genome shotgun (WGS) entry which is preliminary data.</text>
</comment>